<reference evidence="1" key="1">
    <citation type="submission" date="2019-08" db="EMBL/GenBank/DDBJ databases">
        <authorList>
            <person name="Kucharzyk K."/>
            <person name="Murdoch R.W."/>
            <person name="Higgins S."/>
            <person name="Loffler F."/>
        </authorList>
    </citation>
    <scope>NUCLEOTIDE SEQUENCE</scope>
</reference>
<comment type="caution">
    <text evidence="1">The sequence shown here is derived from an EMBL/GenBank/DDBJ whole genome shotgun (WGS) entry which is preliminary data.</text>
</comment>
<gene>
    <name evidence="1" type="ORF">SDC9_207939</name>
</gene>
<evidence type="ECO:0000313" key="1">
    <source>
        <dbReference type="EMBL" id="MPN60214.1"/>
    </source>
</evidence>
<sequence length="63" mass="7627">MKKGLKDAYVSTAFGPGITYHEDFFLFRIDHIMHSENIKAYRTRRDKIKYSDHYPLRTYLKLE</sequence>
<proteinExistence type="predicted"/>
<organism evidence="1">
    <name type="scientific">bioreactor metagenome</name>
    <dbReference type="NCBI Taxonomy" id="1076179"/>
    <lineage>
        <taxon>unclassified sequences</taxon>
        <taxon>metagenomes</taxon>
        <taxon>ecological metagenomes</taxon>
    </lineage>
</organism>
<dbReference type="AlphaFoldDB" id="A0A645JIQ3"/>
<dbReference type="EMBL" id="VSSQ01135181">
    <property type="protein sequence ID" value="MPN60214.1"/>
    <property type="molecule type" value="Genomic_DNA"/>
</dbReference>
<dbReference type="Gene3D" id="3.60.10.10">
    <property type="entry name" value="Endonuclease/exonuclease/phosphatase"/>
    <property type="match status" value="1"/>
</dbReference>
<dbReference type="SUPFAM" id="SSF56219">
    <property type="entry name" value="DNase I-like"/>
    <property type="match status" value="1"/>
</dbReference>
<protein>
    <recommendedName>
        <fullName evidence="2">Endonuclease/exonuclease/phosphatase domain-containing protein</fullName>
    </recommendedName>
</protein>
<dbReference type="InterPro" id="IPR036691">
    <property type="entry name" value="Endo/exonu/phosph_ase_sf"/>
</dbReference>
<name>A0A645JIQ3_9ZZZZ</name>
<evidence type="ECO:0008006" key="2">
    <source>
        <dbReference type="Google" id="ProtNLM"/>
    </source>
</evidence>
<accession>A0A645JIQ3</accession>